<dbReference type="Proteomes" id="UP000555552">
    <property type="component" value="Unassembled WGS sequence"/>
</dbReference>
<sequence length="608" mass="64492">MSGSHHGAHGHTHGDHAHDHPHEHGHAHGHPHTHEATPVEGGVLGEAVDLTVPDAELSPAALSRRGVLRGAGLLGAGLSAAGAVGAASPAAAVGRAGGDRRGAEYRWLAGDHHIHTQYSPDAMYRVGDQVRAAHQYGLDWMVITDHGGETHARIGVEKTNPDIRAARRSNPDVLVFQGLEWNIPSAEHGTVFVAPGPNEVSVLQQFEQGYDGSVRGASSSSPANEALAVAGLTFLAQQVRDGRTPDALMLANHPARNGVDSPHEIRGWRDAPGRIAIGMEGAPGHQAAGIPVDALGPGSARGYYGNSPSANSFAGYPLESYRTWGGFDWMTSTVGGLWDSLLAEGLPWWVTANSDSHSVYGDWSVNPTGNDRTATGPDGRVFEVDGLYSDPVYGGGVQTGRGDFWPGFYSRTHVGVPRAGYRQVMAAMRDGRVWVDHGGLVDAVDVRVRAVTATSRESTLGGSLRVRQGDDVEVTITVALASGPNWATFRPELARVDLVLGQVTGAVADRDVFTTPSTRVVQSFDTTGVRAQGGTASFTYTVRDVGGPFYVRFRGTDGKRSQVGIYGAAVDPQGPALDVEGDADPWEDLWFYTNPVFVVPEGRPRGRR</sequence>
<evidence type="ECO:0000259" key="2">
    <source>
        <dbReference type="SMART" id="SM00481"/>
    </source>
</evidence>
<feature type="region of interest" description="Disordered" evidence="1">
    <location>
        <begin position="1"/>
        <end position="38"/>
    </location>
</feature>
<dbReference type="GO" id="GO:0004534">
    <property type="term" value="F:5'-3' RNA exonuclease activity"/>
    <property type="evidence" value="ECO:0007669"/>
    <property type="project" value="TreeGrafter"/>
</dbReference>
<name>A0A849BPB8_9ACTN</name>
<dbReference type="Gene3D" id="3.20.20.140">
    <property type="entry name" value="Metal-dependent hydrolases"/>
    <property type="match status" value="1"/>
</dbReference>
<dbReference type="InterPro" id="IPR006311">
    <property type="entry name" value="TAT_signal"/>
</dbReference>
<dbReference type="PANTHER" id="PTHR42924:SF11">
    <property type="entry name" value="POLYMERASE_HISTIDINOL PHOSPHATASE N-TERMINAL DOMAIN-CONTAINING PROTEIN"/>
    <property type="match status" value="1"/>
</dbReference>
<dbReference type="EMBL" id="JABEMA010000039">
    <property type="protein sequence ID" value="NNH22414.1"/>
    <property type="molecule type" value="Genomic_DNA"/>
</dbReference>
<dbReference type="RefSeq" id="WP_171202258.1">
    <property type="nucleotide sequence ID" value="NZ_BAAANP010000012.1"/>
</dbReference>
<protein>
    <submittedName>
        <fullName evidence="3">PHP domain-containing protein</fullName>
    </submittedName>
</protein>
<dbReference type="InterPro" id="IPR003141">
    <property type="entry name" value="Pol/His_phosphatase_N"/>
</dbReference>
<dbReference type="CDD" id="cd07432">
    <property type="entry name" value="PHP_HisPPase"/>
    <property type="match status" value="1"/>
</dbReference>
<feature type="compositionally biased region" description="Basic and acidic residues" evidence="1">
    <location>
        <begin position="12"/>
        <end position="37"/>
    </location>
</feature>
<evidence type="ECO:0000313" key="4">
    <source>
        <dbReference type="Proteomes" id="UP000555552"/>
    </source>
</evidence>
<evidence type="ECO:0000256" key="1">
    <source>
        <dbReference type="SAM" id="MobiDB-lite"/>
    </source>
</evidence>
<comment type="caution">
    <text evidence="3">The sequence shown here is derived from an EMBL/GenBank/DDBJ whole genome shotgun (WGS) entry which is preliminary data.</text>
</comment>
<dbReference type="SMART" id="SM00481">
    <property type="entry name" value="POLIIIAc"/>
    <property type="match status" value="1"/>
</dbReference>
<dbReference type="PANTHER" id="PTHR42924">
    <property type="entry name" value="EXONUCLEASE"/>
    <property type="match status" value="1"/>
</dbReference>
<organism evidence="3 4">
    <name type="scientific">Pseudokineococcus marinus</name>
    <dbReference type="NCBI Taxonomy" id="351215"/>
    <lineage>
        <taxon>Bacteria</taxon>
        <taxon>Bacillati</taxon>
        <taxon>Actinomycetota</taxon>
        <taxon>Actinomycetes</taxon>
        <taxon>Kineosporiales</taxon>
        <taxon>Kineosporiaceae</taxon>
        <taxon>Pseudokineococcus</taxon>
    </lineage>
</organism>
<reference evidence="3 4" key="1">
    <citation type="submission" date="2020-05" db="EMBL/GenBank/DDBJ databases">
        <title>MicrobeNet Type strains.</title>
        <authorList>
            <person name="Nicholson A.C."/>
        </authorList>
    </citation>
    <scope>NUCLEOTIDE SEQUENCE [LARGE SCALE GENOMIC DNA]</scope>
    <source>
        <strain evidence="3 4">JCM 14547</strain>
    </source>
</reference>
<keyword evidence="4" id="KW-1185">Reference proteome</keyword>
<dbReference type="InterPro" id="IPR004013">
    <property type="entry name" value="PHP_dom"/>
</dbReference>
<dbReference type="GO" id="GO:0035312">
    <property type="term" value="F:5'-3' DNA exonuclease activity"/>
    <property type="evidence" value="ECO:0007669"/>
    <property type="project" value="TreeGrafter"/>
</dbReference>
<accession>A0A849BPB8</accession>
<dbReference type="PROSITE" id="PS51318">
    <property type="entry name" value="TAT"/>
    <property type="match status" value="1"/>
</dbReference>
<dbReference type="InterPro" id="IPR016195">
    <property type="entry name" value="Pol/histidinol_Pase-like"/>
</dbReference>
<feature type="compositionally biased region" description="Basic residues" evidence="1">
    <location>
        <begin position="1"/>
        <end position="11"/>
    </location>
</feature>
<dbReference type="AlphaFoldDB" id="A0A849BPB8"/>
<gene>
    <name evidence="3" type="ORF">HLB09_04780</name>
</gene>
<evidence type="ECO:0000313" key="3">
    <source>
        <dbReference type="EMBL" id="NNH22414.1"/>
    </source>
</evidence>
<dbReference type="InterPro" id="IPR052018">
    <property type="entry name" value="PHP_domain"/>
</dbReference>
<proteinExistence type="predicted"/>
<dbReference type="SUPFAM" id="SSF89550">
    <property type="entry name" value="PHP domain-like"/>
    <property type="match status" value="1"/>
</dbReference>
<dbReference type="Pfam" id="PF02811">
    <property type="entry name" value="PHP"/>
    <property type="match status" value="1"/>
</dbReference>
<feature type="domain" description="Polymerase/histidinol phosphatase N-terminal" evidence="2">
    <location>
        <begin position="110"/>
        <end position="185"/>
    </location>
</feature>